<dbReference type="GO" id="GO:0017148">
    <property type="term" value="P:negative regulation of translation"/>
    <property type="evidence" value="ECO:0007669"/>
    <property type="project" value="TreeGrafter"/>
</dbReference>
<dbReference type="SUPFAM" id="SSF52161">
    <property type="entry name" value="Ribosomal protein L13"/>
    <property type="match status" value="1"/>
</dbReference>
<keyword evidence="3 5" id="KW-0687">Ribonucleoprotein</keyword>
<proteinExistence type="inferred from homology"/>
<dbReference type="Gene3D" id="3.90.1180.10">
    <property type="entry name" value="Ribosomal protein L13"/>
    <property type="match status" value="1"/>
</dbReference>
<evidence type="ECO:0000256" key="1">
    <source>
        <dbReference type="ARBA" id="ARBA00006227"/>
    </source>
</evidence>
<evidence type="ECO:0000313" key="7">
    <source>
        <dbReference type="Proteomes" id="UP000178082"/>
    </source>
</evidence>
<dbReference type="PIRSF" id="PIRSF002181">
    <property type="entry name" value="Ribosomal_L13"/>
    <property type="match status" value="1"/>
</dbReference>
<sequence>MKLSSRTFCAKKEDMQRSWYLVDADGKTLGRLASKIAMILMGKNKPIYTPHVDTGDHVVVINAKKVILTGDKLNNKIYYSHSNYPGGLKEINAKKLLEKKPEMLLEKAVQRMLPKNKLGRAMATKLKVYSGGTHPHQSQNPQTLNL</sequence>
<comment type="caution">
    <text evidence="6">The sequence shown here is derived from an EMBL/GenBank/DDBJ whole genome shotgun (WGS) entry which is preliminary data.</text>
</comment>
<dbReference type="AlphaFoldDB" id="A0A1F7SI11"/>
<evidence type="ECO:0000256" key="4">
    <source>
        <dbReference type="ARBA" id="ARBA00035201"/>
    </source>
</evidence>
<dbReference type="Proteomes" id="UP000178082">
    <property type="component" value="Unassembled WGS sequence"/>
</dbReference>
<dbReference type="GO" id="GO:0022625">
    <property type="term" value="C:cytosolic large ribosomal subunit"/>
    <property type="evidence" value="ECO:0007669"/>
    <property type="project" value="TreeGrafter"/>
</dbReference>
<evidence type="ECO:0000256" key="2">
    <source>
        <dbReference type="ARBA" id="ARBA00022980"/>
    </source>
</evidence>
<organism evidence="6 7">
    <name type="scientific">Candidatus Schekmanbacteria bacterium RIFCSPLOWO2_12_FULL_38_15</name>
    <dbReference type="NCBI Taxonomy" id="1817883"/>
    <lineage>
        <taxon>Bacteria</taxon>
        <taxon>Candidatus Schekmaniibacteriota</taxon>
    </lineage>
</organism>
<dbReference type="STRING" id="1817883.A3G31_00210"/>
<dbReference type="InterPro" id="IPR005822">
    <property type="entry name" value="Ribosomal_uL13"/>
</dbReference>
<comment type="similarity">
    <text evidence="1 5">Belongs to the universal ribosomal protein uL13 family.</text>
</comment>
<dbReference type="HAMAP" id="MF_01366">
    <property type="entry name" value="Ribosomal_uL13"/>
    <property type="match status" value="1"/>
</dbReference>
<dbReference type="PANTHER" id="PTHR11545">
    <property type="entry name" value="RIBOSOMAL PROTEIN L13"/>
    <property type="match status" value="1"/>
</dbReference>
<dbReference type="FunFam" id="3.90.1180.10:FF:000001">
    <property type="entry name" value="50S ribosomal protein L13"/>
    <property type="match status" value="1"/>
</dbReference>
<dbReference type="InterPro" id="IPR005823">
    <property type="entry name" value="Ribosomal_uL13_bac-type"/>
</dbReference>
<name>A0A1F7SI11_9BACT</name>
<dbReference type="GO" id="GO:0003729">
    <property type="term" value="F:mRNA binding"/>
    <property type="evidence" value="ECO:0007669"/>
    <property type="project" value="UniProtKB-ARBA"/>
</dbReference>
<dbReference type="EMBL" id="MGDI01000029">
    <property type="protein sequence ID" value="OGL52807.1"/>
    <property type="molecule type" value="Genomic_DNA"/>
</dbReference>
<reference evidence="6 7" key="1">
    <citation type="journal article" date="2016" name="Nat. Commun.">
        <title>Thousands of microbial genomes shed light on interconnected biogeochemical processes in an aquifer system.</title>
        <authorList>
            <person name="Anantharaman K."/>
            <person name="Brown C.T."/>
            <person name="Hug L.A."/>
            <person name="Sharon I."/>
            <person name="Castelle C.J."/>
            <person name="Probst A.J."/>
            <person name="Thomas B.C."/>
            <person name="Singh A."/>
            <person name="Wilkins M.J."/>
            <person name="Karaoz U."/>
            <person name="Brodie E.L."/>
            <person name="Williams K.H."/>
            <person name="Hubbard S.S."/>
            <person name="Banfield J.F."/>
        </authorList>
    </citation>
    <scope>NUCLEOTIDE SEQUENCE [LARGE SCALE GENOMIC DNA]</scope>
</reference>
<evidence type="ECO:0000256" key="5">
    <source>
        <dbReference type="HAMAP-Rule" id="MF_01366"/>
    </source>
</evidence>
<accession>A0A1F7SI11</accession>
<dbReference type="NCBIfam" id="TIGR01066">
    <property type="entry name" value="rplM_bact"/>
    <property type="match status" value="1"/>
</dbReference>
<dbReference type="CDD" id="cd00392">
    <property type="entry name" value="Ribosomal_L13"/>
    <property type="match status" value="1"/>
</dbReference>
<gene>
    <name evidence="5" type="primary">rplM</name>
    <name evidence="6" type="ORF">A3G31_00210</name>
</gene>
<evidence type="ECO:0000313" key="6">
    <source>
        <dbReference type="EMBL" id="OGL52807.1"/>
    </source>
</evidence>
<keyword evidence="2 5" id="KW-0689">Ribosomal protein</keyword>
<protein>
    <recommendedName>
        <fullName evidence="4 5">Large ribosomal subunit protein uL13</fullName>
    </recommendedName>
</protein>
<comment type="subunit">
    <text evidence="5">Part of the 50S ribosomal subunit.</text>
</comment>
<evidence type="ECO:0000256" key="3">
    <source>
        <dbReference type="ARBA" id="ARBA00023274"/>
    </source>
</evidence>
<dbReference type="Pfam" id="PF00572">
    <property type="entry name" value="Ribosomal_L13"/>
    <property type="match status" value="1"/>
</dbReference>
<dbReference type="GO" id="GO:0006412">
    <property type="term" value="P:translation"/>
    <property type="evidence" value="ECO:0007669"/>
    <property type="project" value="UniProtKB-UniRule"/>
</dbReference>
<comment type="function">
    <text evidence="5">This protein is one of the early assembly proteins of the 50S ribosomal subunit, although it is not seen to bind rRNA by itself. It is important during the early stages of 50S assembly.</text>
</comment>
<dbReference type="PANTHER" id="PTHR11545:SF2">
    <property type="entry name" value="LARGE RIBOSOMAL SUBUNIT PROTEIN UL13M"/>
    <property type="match status" value="1"/>
</dbReference>
<dbReference type="GO" id="GO:0003735">
    <property type="term" value="F:structural constituent of ribosome"/>
    <property type="evidence" value="ECO:0007669"/>
    <property type="project" value="InterPro"/>
</dbReference>
<dbReference type="InterPro" id="IPR036899">
    <property type="entry name" value="Ribosomal_uL13_sf"/>
</dbReference>